<evidence type="ECO:0000256" key="3">
    <source>
        <dbReference type="ARBA" id="ARBA00014754"/>
    </source>
</evidence>
<dbReference type="NCBIfam" id="TIGR03170">
    <property type="entry name" value="flgA_cterm"/>
    <property type="match status" value="1"/>
</dbReference>
<dbReference type="EMBL" id="JAUZVY010000002">
    <property type="protein sequence ID" value="MDP4528305.1"/>
    <property type="molecule type" value="Genomic_DNA"/>
</dbReference>
<dbReference type="RefSeq" id="WP_305944458.1">
    <property type="nucleotide sequence ID" value="NZ_JAUZVY010000002.1"/>
</dbReference>
<dbReference type="SMART" id="SM00858">
    <property type="entry name" value="SAF"/>
    <property type="match status" value="1"/>
</dbReference>
<dbReference type="InterPro" id="IPR006190">
    <property type="entry name" value="SAF_AFP_Neu5Ac"/>
</dbReference>
<dbReference type="InterPro" id="IPR039246">
    <property type="entry name" value="Flagellar_FlgA"/>
</dbReference>
<proteinExistence type="inferred from homology"/>
<keyword evidence="7" id="KW-1005">Bacterial flagellum biogenesis</keyword>
<dbReference type="Gene3D" id="2.30.30.760">
    <property type="match status" value="1"/>
</dbReference>
<feature type="signal peptide" evidence="7">
    <location>
        <begin position="1"/>
        <end position="28"/>
    </location>
</feature>
<dbReference type="InterPro" id="IPR013974">
    <property type="entry name" value="SAF"/>
</dbReference>
<feature type="domain" description="AFP-like" evidence="8">
    <location>
        <begin position="119"/>
        <end position="178"/>
    </location>
</feature>
<dbReference type="Pfam" id="PF13144">
    <property type="entry name" value="ChapFlgA"/>
    <property type="match status" value="1"/>
</dbReference>
<keyword evidence="5 7" id="KW-0574">Periplasm</keyword>
<dbReference type="SUPFAM" id="SSF51269">
    <property type="entry name" value="AFP III-like domain"/>
    <property type="match status" value="1"/>
</dbReference>
<keyword evidence="4 7" id="KW-0732">Signal</keyword>
<accession>A0ABT9GMV2</accession>
<keyword evidence="9" id="KW-0282">Flagellum</keyword>
<evidence type="ECO:0000256" key="4">
    <source>
        <dbReference type="ARBA" id="ARBA00022729"/>
    </source>
</evidence>
<dbReference type="Gene3D" id="3.90.1210.10">
    <property type="entry name" value="Antifreeze-like/N-acetylneuraminic acid synthase C-terminal domain"/>
    <property type="match status" value="1"/>
</dbReference>
<evidence type="ECO:0000256" key="2">
    <source>
        <dbReference type="ARBA" id="ARBA00010474"/>
    </source>
</evidence>
<reference evidence="9 10" key="1">
    <citation type="submission" date="2023-08" db="EMBL/GenBank/DDBJ databases">
        <authorList>
            <person name="Joshi A."/>
            <person name="Thite S."/>
        </authorList>
    </citation>
    <scope>NUCLEOTIDE SEQUENCE [LARGE SCALE GENOMIC DNA]</scope>
    <source>
        <strain evidence="9 10">1E1</strain>
    </source>
</reference>
<dbReference type="CDD" id="cd11614">
    <property type="entry name" value="SAF_CpaB_FlgA_like"/>
    <property type="match status" value="1"/>
</dbReference>
<dbReference type="InterPro" id="IPR041231">
    <property type="entry name" value="FlgA_N"/>
</dbReference>
<dbReference type="InterPro" id="IPR017585">
    <property type="entry name" value="SAF_FlgA"/>
</dbReference>
<evidence type="ECO:0000256" key="7">
    <source>
        <dbReference type="RuleBase" id="RU362063"/>
    </source>
</evidence>
<comment type="subcellular location">
    <subcellularLocation>
        <location evidence="1 7">Periplasm</location>
    </subcellularLocation>
</comment>
<comment type="similarity">
    <text evidence="2 7">Belongs to the FlgA family.</text>
</comment>
<organism evidence="9 10">
    <name type="scientific">Alkalimonas delamerensis</name>
    <dbReference type="NCBI Taxonomy" id="265981"/>
    <lineage>
        <taxon>Bacteria</taxon>
        <taxon>Pseudomonadati</taxon>
        <taxon>Pseudomonadota</taxon>
        <taxon>Gammaproteobacteria</taxon>
        <taxon>Alkalimonas</taxon>
    </lineage>
</organism>
<evidence type="ECO:0000313" key="10">
    <source>
        <dbReference type="Proteomes" id="UP001236258"/>
    </source>
</evidence>
<dbReference type="PANTHER" id="PTHR36307:SF1">
    <property type="entry name" value="FLAGELLA BASAL BODY P-RING FORMATION PROTEIN FLGA"/>
    <property type="match status" value="1"/>
</dbReference>
<evidence type="ECO:0000256" key="1">
    <source>
        <dbReference type="ARBA" id="ARBA00004418"/>
    </source>
</evidence>
<comment type="caution">
    <text evidence="9">The sequence shown here is derived from an EMBL/GenBank/DDBJ whole genome shotgun (WGS) entry which is preliminary data.</text>
</comment>
<dbReference type="PROSITE" id="PS50844">
    <property type="entry name" value="AFP_LIKE"/>
    <property type="match status" value="1"/>
</dbReference>
<dbReference type="Proteomes" id="UP001236258">
    <property type="component" value="Unassembled WGS sequence"/>
</dbReference>
<evidence type="ECO:0000313" key="9">
    <source>
        <dbReference type="EMBL" id="MDP4528305.1"/>
    </source>
</evidence>
<gene>
    <name evidence="9" type="primary">flgA</name>
    <name evidence="9" type="ORF">Q3O59_04580</name>
</gene>
<evidence type="ECO:0000259" key="8">
    <source>
        <dbReference type="PROSITE" id="PS50844"/>
    </source>
</evidence>
<protein>
    <recommendedName>
        <fullName evidence="3 7">Flagella basal body P-ring formation protein FlgA</fullName>
    </recommendedName>
</protein>
<name>A0ABT9GMV2_9GAMM</name>
<sequence length="239" mass="26677">MKMYDKICRIAKIILPVLTVALCQPVMADETSDSFSTEQLSELALQWLNDTQQQEGQPGREWQVQGLDPRIGVKHCTQPLEFSLPGALRNRQATVQIRCEAPQPWQLFIPARFTDLIQAVVARQNLPPGTRITLDMLQIEQRERRLQRGTPVDDPSIIVGARNRRAISLGQIISLQDLCLVCRGDVVTIHVDHASLSVSATGIAEQDGSLGDLIRIRNRQSNQLIEARVTGVNAVKVQF</sequence>
<keyword evidence="9" id="KW-0966">Cell projection</keyword>
<comment type="function">
    <text evidence="6 7">Involved in the assembly process of the P-ring formation. It may associate with FlgF on the rod constituting a structure essential for the P-ring assembly or may act as a modulator protein for the P-ring assembly.</text>
</comment>
<keyword evidence="10" id="KW-1185">Reference proteome</keyword>
<dbReference type="Pfam" id="PF17656">
    <property type="entry name" value="ChapFlgA_N"/>
    <property type="match status" value="1"/>
</dbReference>
<dbReference type="InterPro" id="IPR036732">
    <property type="entry name" value="AFP_Neu5c_C_sf"/>
</dbReference>
<evidence type="ECO:0000256" key="5">
    <source>
        <dbReference type="ARBA" id="ARBA00022764"/>
    </source>
</evidence>
<keyword evidence="9" id="KW-0969">Cilium</keyword>
<feature type="chain" id="PRO_5044999702" description="Flagella basal body P-ring formation protein FlgA" evidence="7">
    <location>
        <begin position="29"/>
        <end position="239"/>
    </location>
</feature>
<evidence type="ECO:0000256" key="6">
    <source>
        <dbReference type="ARBA" id="ARBA00025643"/>
    </source>
</evidence>
<dbReference type="PANTHER" id="PTHR36307">
    <property type="entry name" value="FLAGELLA BASAL BODY P-RING FORMATION PROTEIN FLGA"/>
    <property type="match status" value="1"/>
</dbReference>